<dbReference type="EMBL" id="BQKE01000001">
    <property type="protein sequence ID" value="GJM61093.1"/>
    <property type="molecule type" value="Genomic_DNA"/>
</dbReference>
<name>A0AAN5ALP6_9BACT</name>
<dbReference type="AlphaFoldDB" id="A0AAN5ALP6"/>
<keyword evidence="2" id="KW-1185">Reference proteome</keyword>
<organism evidence="1 2">
    <name type="scientific">Persicobacter diffluens</name>
    <dbReference type="NCBI Taxonomy" id="981"/>
    <lineage>
        <taxon>Bacteria</taxon>
        <taxon>Pseudomonadati</taxon>
        <taxon>Bacteroidota</taxon>
        <taxon>Cytophagia</taxon>
        <taxon>Cytophagales</taxon>
        <taxon>Persicobacteraceae</taxon>
        <taxon>Persicobacter</taxon>
    </lineage>
</organism>
<reference evidence="1 2" key="1">
    <citation type="submission" date="2021-12" db="EMBL/GenBank/DDBJ databases">
        <title>Genome sequencing of bacteria with rrn-lacking chromosome and rrn-plasmid.</title>
        <authorList>
            <person name="Anda M."/>
            <person name="Iwasaki W."/>
        </authorList>
    </citation>
    <scope>NUCLEOTIDE SEQUENCE [LARGE SCALE GENOMIC DNA]</scope>
    <source>
        <strain evidence="1 2">NBRC 15940</strain>
    </source>
</reference>
<protein>
    <submittedName>
        <fullName evidence="1">Uncharacterized protein</fullName>
    </submittedName>
</protein>
<comment type="caution">
    <text evidence="1">The sequence shown here is derived from an EMBL/GenBank/DDBJ whole genome shotgun (WGS) entry which is preliminary data.</text>
</comment>
<dbReference type="RefSeq" id="WP_338236713.1">
    <property type="nucleotide sequence ID" value="NZ_BQKE01000001.1"/>
</dbReference>
<evidence type="ECO:0000313" key="1">
    <source>
        <dbReference type="EMBL" id="GJM61093.1"/>
    </source>
</evidence>
<evidence type="ECO:0000313" key="2">
    <source>
        <dbReference type="Proteomes" id="UP001310022"/>
    </source>
</evidence>
<proteinExistence type="predicted"/>
<dbReference type="Proteomes" id="UP001310022">
    <property type="component" value="Unassembled WGS sequence"/>
</dbReference>
<gene>
    <name evidence="1" type="ORF">PEDI_16450</name>
</gene>
<accession>A0AAN5ALP6</accession>
<sequence length="94" mass="10975">MLNKETALVWKLVCMDEKTIQDWKKQAAAVDNDAELLSSKIRDWLTNMSQKVDREAEDVEHQFVEEMAQVVDWDLISRSIIYSLQPPVPKEEIN</sequence>